<feature type="domain" description="EF-hand" evidence="11">
    <location>
        <begin position="10"/>
        <end position="45"/>
    </location>
</feature>
<evidence type="ECO:0000256" key="3">
    <source>
        <dbReference type="ARBA" id="ARBA00022692"/>
    </source>
</evidence>
<keyword evidence="14" id="KW-1185">Reference proteome</keyword>
<keyword evidence="8" id="KW-0560">Oxidoreductase</keyword>
<evidence type="ECO:0000259" key="11">
    <source>
        <dbReference type="PROSITE" id="PS50222"/>
    </source>
</evidence>
<keyword evidence="3 10" id="KW-0812">Transmembrane</keyword>
<dbReference type="SFLD" id="SFLDG01168">
    <property type="entry name" value="Ferric_reductase_subgroup_(FRE"/>
    <property type="match status" value="1"/>
</dbReference>
<dbReference type="InterPro" id="IPR017938">
    <property type="entry name" value="Riboflavin_synthase-like_b-brl"/>
</dbReference>
<keyword evidence="2" id="KW-0285">Flavoprotein</keyword>
<comment type="subcellular location">
    <subcellularLocation>
        <location evidence="1">Membrane</location>
        <topology evidence="1">Multi-pass membrane protein</topology>
    </subcellularLocation>
</comment>
<dbReference type="Pfam" id="PF01794">
    <property type="entry name" value="Ferric_reduct"/>
    <property type="match status" value="1"/>
</dbReference>
<evidence type="ECO:0000256" key="8">
    <source>
        <dbReference type="ARBA" id="ARBA00023002"/>
    </source>
</evidence>
<dbReference type="SUPFAM" id="SSF52343">
    <property type="entry name" value="Ferredoxin reductase-like, C-terminal NADP-linked domain"/>
    <property type="match status" value="1"/>
</dbReference>
<dbReference type="GO" id="GO:0042554">
    <property type="term" value="P:superoxide anion generation"/>
    <property type="evidence" value="ECO:0007669"/>
    <property type="project" value="TreeGrafter"/>
</dbReference>
<dbReference type="OrthoDB" id="167398at2759"/>
<dbReference type="InterPro" id="IPR050369">
    <property type="entry name" value="RBOH/FRE"/>
</dbReference>
<feature type="transmembrane region" description="Helical" evidence="10">
    <location>
        <begin position="152"/>
        <end position="178"/>
    </location>
</feature>
<dbReference type="InterPro" id="IPR011992">
    <property type="entry name" value="EF-hand-dom_pair"/>
</dbReference>
<evidence type="ECO:0000256" key="9">
    <source>
        <dbReference type="ARBA" id="ARBA00023136"/>
    </source>
</evidence>
<dbReference type="EMBL" id="MTYJ01000013">
    <property type="protein sequence ID" value="OQV23238.1"/>
    <property type="molecule type" value="Genomic_DNA"/>
</dbReference>
<name>A0A1W0X763_HYPEX</name>
<evidence type="ECO:0000259" key="12">
    <source>
        <dbReference type="PROSITE" id="PS51384"/>
    </source>
</evidence>
<dbReference type="SUPFAM" id="SSF63380">
    <property type="entry name" value="Riboflavin synthase domain-like"/>
    <property type="match status" value="1"/>
</dbReference>
<dbReference type="InterPro" id="IPR018247">
    <property type="entry name" value="EF_Hand_1_Ca_BS"/>
</dbReference>
<evidence type="ECO:0000256" key="1">
    <source>
        <dbReference type="ARBA" id="ARBA00004141"/>
    </source>
</evidence>
<dbReference type="InterPro" id="IPR002048">
    <property type="entry name" value="EF_hand_dom"/>
</dbReference>
<evidence type="ECO:0000256" key="2">
    <source>
        <dbReference type="ARBA" id="ARBA00022630"/>
    </source>
</evidence>
<dbReference type="InterPro" id="IPR013130">
    <property type="entry name" value="Fe3_Rdtase_TM_dom"/>
</dbReference>
<dbReference type="PROSITE" id="PS50222">
    <property type="entry name" value="EF_HAND_2"/>
    <property type="match status" value="1"/>
</dbReference>
<gene>
    <name evidence="13" type="ORF">BV898_02968</name>
</gene>
<dbReference type="PROSITE" id="PS51384">
    <property type="entry name" value="FAD_FR"/>
    <property type="match status" value="1"/>
</dbReference>
<dbReference type="AlphaFoldDB" id="A0A1W0X763"/>
<dbReference type="InterPro" id="IPR017927">
    <property type="entry name" value="FAD-bd_FR_type"/>
</dbReference>
<dbReference type="GO" id="GO:0005509">
    <property type="term" value="F:calcium ion binding"/>
    <property type="evidence" value="ECO:0007669"/>
    <property type="project" value="InterPro"/>
</dbReference>
<dbReference type="Gene3D" id="3.40.50.80">
    <property type="entry name" value="Nucleotide-binding domain of ferredoxin-NADP reductase (FNR) module"/>
    <property type="match status" value="1"/>
</dbReference>
<keyword evidence="9 10" id="KW-0472">Membrane</keyword>
<keyword evidence="5" id="KW-0106">Calcium</keyword>
<evidence type="ECO:0000256" key="4">
    <source>
        <dbReference type="ARBA" id="ARBA00022827"/>
    </source>
</evidence>
<dbReference type="GO" id="GO:0043020">
    <property type="term" value="C:NADPH oxidase complex"/>
    <property type="evidence" value="ECO:0007669"/>
    <property type="project" value="TreeGrafter"/>
</dbReference>
<dbReference type="Proteomes" id="UP000192578">
    <property type="component" value="Unassembled WGS sequence"/>
</dbReference>
<reference evidence="14" key="1">
    <citation type="submission" date="2017-01" db="EMBL/GenBank/DDBJ databases">
        <title>Comparative genomics of anhydrobiosis in the tardigrade Hypsibius dujardini.</title>
        <authorList>
            <person name="Yoshida Y."/>
            <person name="Koutsovoulos G."/>
            <person name="Laetsch D."/>
            <person name="Stevens L."/>
            <person name="Kumar S."/>
            <person name="Horikawa D."/>
            <person name="Ishino K."/>
            <person name="Komine S."/>
            <person name="Tomita M."/>
            <person name="Blaxter M."/>
            <person name="Arakawa K."/>
        </authorList>
    </citation>
    <scope>NUCLEOTIDE SEQUENCE [LARGE SCALE GENOMIC DNA]</scope>
    <source>
        <strain evidence="14">Z151</strain>
    </source>
</reference>
<dbReference type="SFLD" id="SFLDG01169">
    <property type="entry name" value="NADPH_oxidase_subgroup_(NOX)"/>
    <property type="match status" value="1"/>
</dbReference>
<evidence type="ECO:0000313" key="13">
    <source>
        <dbReference type="EMBL" id="OQV23238.1"/>
    </source>
</evidence>
<dbReference type="PANTHER" id="PTHR11972:SF58">
    <property type="entry name" value="NADPH OXIDASE 5"/>
    <property type="match status" value="1"/>
</dbReference>
<evidence type="ECO:0000256" key="7">
    <source>
        <dbReference type="ARBA" id="ARBA00022989"/>
    </source>
</evidence>
<keyword evidence="4" id="KW-0274">FAD</keyword>
<feature type="transmembrane region" description="Helical" evidence="10">
    <location>
        <begin position="245"/>
        <end position="264"/>
    </location>
</feature>
<evidence type="ECO:0000256" key="5">
    <source>
        <dbReference type="ARBA" id="ARBA00022837"/>
    </source>
</evidence>
<comment type="caution">
    <text evidence="13">The sequence shown here is derived from an EMBL/GenBank/DDBJ whole genome shotgun (WGS) entry which is preliminary data.</text>
</comment>
<feature type="transmembrane region" description="Helical" evidence="10">
    <location>
        <begin position="117"/>
        <end position="140"/>
    </location>
</feature>
<evidence type="ECO:0000256" key="10">
    <source>
        <dbReference type="SAM" id="Phobius"/>
    </source>
</evidence>
<dbReference type="Pfam" id="PF08022">
    <property type="entry name" value="FAD_binding_8"/>
    <property type="match status" value="1"/>
</dbReference>
<sequence>MNTARPYTITLPEEVPSDFRNHDLDGDGVISTADMTVALQRLSVTLNLRLTDDQVSDITAALLHNEDAQLMTHTHWDGLLKRWAERTARTASVEEPETRRSPLSRLGTWLRMYRLEIVWFALHFLLQLAFFGVGVCKYMAKIRAKGREFAPLNMVGISLAMNLQASCGIMLFFPAYRWCMSRLRSTFLAKFLPLDSSILFHIVLGWTVGVCAVAHSTCFLVQYYEVSIQPNATYTFLQDIGEFNTGITGWILVATLITISFFSLPFIKNTMWYDVFYWTHKLQFVFWVTLILHAKDDFWKVFILPFAIYILEKGRKYVDAFRWGRVTRIVEVNLLPNKMSQLVIKRPEGFHYKPGDYIFLKAPHLGWTSWHAFTISSAPEQKDILWLHIKASGNWTRHLRRHYENSSDKWDDISLCIEDDDDEAQLNDTRFDQFHNESDEIVQSIGNLNTVALLDGPYSASTASFFDTEHAVLISAGIGVAPFVSVLGSVVRRRLASQAGQTHGKGRGPLGKLQRLDFFWIVREHSSVQWFADLLHDAQQQHHELADDCPFIMDFHIYVTSVPQQKELEVLQMGLKMHHELHGVDALTGLRTETKCGRPKWPAVFRDLSAQSRHGSVHVFYCGPQGLEKELRWFSAQHRFHFSWENF</sequence>
<dbReference type="PROSITE" id="PS00018">
    <property type="entry name" value="EF_HAND_1"/>
    <property type="match status" value="1"/>
</dbReference>
<organism evidence="13 14">
    <name type="scientific">Hypsibius exemplaris</name>
    <name type="common">Freshwater tardigrade</name>
    <dbReference type="NCBI Taxonomy" id="2072580"/>
    <lineage>
        <taxon>Eukaryota</taxon>
        <taxon>Metazoa</taxon>
        <taxon>Ecdysozoa</taxon>
        <taxon>Tardigrada</taxon>
        <taxon>Eutardigrada</taxon>
        <taxon>Parachela</taxon>
        <taxon>Hypsibioidea</taxon>
        <taxon>Hypsibiidae</taxon>
        <taxon>Hypsibius</taxon>
    </lineage>
</organism>
<dbReference type="Gene3D" id="2.40.30.10">
    <property type="entry name" value="Translation factors"/>
    <property type="match status" value="1"/>
</dbReference>
<protein>
    <submittedName>
        <fullName evidence="13">NADPH oxidase 5</fullName>
    </submittedName>
</protein>
<dbReference type="PANTHER" id="PTHR11972">
    <property type="entry name" value="NADPH OXIDASE"/>
    <property type="match status" value="1"/>
</dbReference>
<keyword evidence="6" id="KW-0521">NADP</keyword>
<dbReference type="SUPFAM" id="SSF47473">
    <property type="entry name" value="EF-hand"/>
    <property type="match status" value="1"/>
</dbReference>
<proteinExistence type="predicted"/>
<dbReference type="Pfam" id="PF08030">
    <property type="entry name" value="NAD_binding_6"/>
    <property type="match status" value="1"/>
</dbReference>
<feature type="domain" description="FAD-binding FR-type" evidence="12">
    <location>
        <begin position="319"/>
        <end position="464"/>
    </location>
</feature>
<dbReference type="GO" id="GO:0016175">
    <property type="term" value="F:superoxide-generating NAD(P)H oxidase activity"/>
    <property type="evidence" value="ECO:0007669"/>
    <property type="project" value="TreeGrafter"/>
</dbReference>
<dbReference type="InterPro" id="IPR013112">
    <property type="entry name" value="FAD-bd_8"/>
</dbReference>
<dbReference type="SFLD" id="SFLDS00052">
    <property type="entry name" value="Ferric_Reductase_Domain"/>
    <property type="match status" value="1"/>
</dbReference>
<evidence type="ECO:0000313" key="14">
    <source>
        <dbReference type="Proteomes" id="UP000192578"/>
    </source>
</evidence>
<feature type="transmembrane region" description="Helical" evidence="10">
    <location>
        <begin position="198"/>
        <end position="224"/>
    </location>
</feature>
<dbReference type="GO" id="GO:0006952">
    <property type="term" value="P:defense response"/>
    <property type="evidence" value="ECO:0007669"/>
    <property type="project" value="TreeGrafter"/>
</dbReference>
<keyword evidence="7 10" id="KW-1133">Transmembrane helix</keyword>
<accession>A0A1W0X763</accession>
<dbReference type="CDD" id="cd06186">
    <property type="entry name" value="NOX_Duox_like_FAD_NADP"/>
    <property type="match status" value="1"/>
</dbReference>
<evidence type="ECO:0000256" key="6">
    <source>
        <dbReference type="ARBA" id="ARBA00022857"/>
    </source>
</evidence>
<dbReference type="InterPro" id="IPR039261">
    <property type="entry name" value="FNR_nucleotide-bd"/>
</dbReference>
<dbReference type="InterPro" id="IPR013121">
    <property type="entry name" value="Fe_red_NAD-bd_6"/>
</dbReference>